<dbReference type="InterPro" id="IPR059000">
    <property type="entry name" value="ATPase_P-type_domA"/>
</dbReference>
<feature type="region of interest" description="Disordered" evidence="11">
    <location>
        <begin position="40"/>
        <end position="67"/>
    </location>
</feature>
<dbReference type="GO" id="GO:0005886">
    <property type="term" value="C:plasma membrane"/>
    <property type="evidence" value="ECO:0007669"/>
    <property type="project" value="UniProtKB-SubCell"/>
</dbReference>
<dbReference type="Gene3D" id="3.40.50.1000">
    <property type="entry name" value="HAD superfamily/HAD-like"/>
    <property type="match status" value="1"/>
</dbReference>
<keyword evidence="4 10" id="KW-0479">Metal-binding</keyword>
<gene>
    <name evidence="13" type="ORF">B0I18_113129</name>
</gene>
<dbReference type="EC" id="7.2.2.12" evidence="8"/>
<dbReference type="Gene3D" id="2.70.150.10">
    <property type="entry name" value="Calcium-transporting ATPase, cytoplasmic transduction domain A"/>
    <property type="match status" value="1"/>
</dbReference>
<name>A0A2P8CVX5_9BACT</name>
<feature type="transmembrane region" description="Helical" evidence="10">
    <location>
        <begin position="158"/>
        <end position="176"/>
    </location>
</feature>
<keyword evidence="10" id="KW-0067">ATP-binding</keyword>
<dbReference type="EMBL" id="PYGD01000013">
    <property type="protein sequence ID" value="PSK89117.1"/>
    <property type="molecule type" value="Genomic_DNA"/>
</dbReference>
<feature type="transmembrane region" description="Helical" evidence="10">
    <location>
        <begin position="664"/>
        <end position="683"/>
    </location>
</feature>
<organism evidence="13 14">
    <name type="scientific">Taibaiella chishuiensis</name>
    <dbReference type="NCBI Taxonomy" id="1434707"/>
    <lineage>
        <taxon>Bacteria</taxon>
        <taxon>Pseudomonadati</taxon>
        <taxon>Bacteroidota</taxon>
        <taxon>Chitinophagia</taxon>
        <taxon>Chitinophagales</taxon>
        <taxon>Chitinophagaceae</taxon>
        <taxon>Taibaiella</taxon>
    </lineage>
</organism>
<dbReference type="InterPro" id="IPR001757">
    <property type="entry name" value="P_typ_ATPase"/>
</dbReference>
<feature type="transmembrane region" description="Helical" evidence="10">
    <location>
        <begin position="135"/>
        <end position="152"/>
    </location>
</feature>
<keyword evidence="10" id="KW-1003">Cell membrane</keyword>
<feature type="transmembrane region" description="Helical" evidence="10">
    <location>
        <begin position="638"/>
        <end position="658"/>
    </location>
</feature>
<dbReference type="SUPFAM" id="SSF56784">
    <property type="entry name" value="HAD-like"/>
    <property type="match status" value="1"/>
</dbReference>
<feature type="transmembrane region" description="Helical" evidence="10">
    <location>
        <begin position="105"/>
        <end position="123"/>
    </location>
</feature>
<keyword evidence="3 10" id="KW-0812">Transmembrane</keyword>
<dbReference type="NCBIfam" id="TIGR01512">
    <property type="entry name" value="ATPase-IB2_Cd"/>
    <property type="match status" value="1"/>
</dbReference>
<keyword evidence="14" id="KW-1185">Reference proteome</keyword>
<reference evidence="13 14" key="1">
    <citation type="submission" date="2018-03" db="EMBL/GenBank/DDBJ databases">
        <title>Genomic Encyclopedia of Type Strains, Phase III (KMG-III): the genomes of soil and plant-associated and newly described type strains.</title>
        <authorList>
            <person name="Whitman W."/>
        </authorList>
    </citation>
    <scope>NUCLEOTIDE SEQUENCE [LARGE SCALE GENOMIC DNA]</scope>
    <source>
        <strain evidence="13 14">CGMCC 1.12700</strain>
    </source>
</reference>
<accession>A0A2P8CVX5</accession>
<dbReference type="SFLD" id="SFLDS00003">
    <property type="entry name" value="Haloacid_Dehalogenase"/>
    <property type="match status" value="1"/>
</dbReference>
<dbReference type="GO" id="GO:0016887">
    <property type="term" value="F:ATP hydrolysis activity"/>
    <property type="evidence" value="ECO:0007669"/>
    <property type="project" value="InterPro"/>
</dbReference>
<dbReference type="NCBIfam" id="TIGR01525">
    <property type="entry name" value="ATPase-IB_hvy"/>
    <property type="match status" value="1"/>
</dbReference>
<dbReference type="SUPFAM" id="SSF81653">
    <property type="entry name" value="Calcium ATPase, transduction domain A"/>
    <property type="match status" value="1"/>
</dbReference>
<evidence type="ECO:0000256" key="2">
    <source>
        <dbReference type="ARBA" id="ARBA00006024"/>
    </source>
</evidence>
<dbReference type="GO" id="GO:0046872">
    <property type="term" value="F:metal ion binding"/>
    <property type="evidence" value="ECO:0007669"/>
    <property type="project" value="UniProtKB-KW"/>
</dbReference>
<dbReference type="Pfam" id="PF00122">
    <property type="entry name" value="E1-E2_ATPase"/>
    <property type="match status" value="1"/>
</dbReference>
<evidence type="ECO:0000259" key="12">
    <source>
        <dbReference type="Pfam" id="PF00122"/>
    </source>
</evidence>
<dbReference type="AlphaFoldDB" id="A0A2P8CVX5"/>
<dbReference type="InterPro" id="IPR023214">
    <property type="entry name" value="HAD_sf"/>
</dbReference>
<dbReference type="SFLD" id="SFLDG00002">
    <property type="entry name" value="C1.7:_P-type_atpase_like"/>
    <property type="match status" value="1"/>
</dbReference>
<evidence type="ECO:0000313" key="13">
    <source>
        <dbReference type="EMBL" id="PSK89117.1"/>
    </source>
</evidence>
<dbReference type="GO" id="GO:0016463">
    <property type="term" value="F:P-type zinc transporter activity"/>
    <property type="evidence" value="ECO:0007669"/>
    <property type="project" value="UniProtKB-EC"/>
</dbReference>
<dbReference type="Proteomes" id="UP000240572">
    <property type="component" value="Unassembled WGS sequence"/>
</dbReference>
<proteinExistence type="inferred from homology"/>
<dbReference type="GO" id="GO:0005524">
    <property type="term" value="F:ATP binding"/>
    <property type="evidence" value="ECO:0007669"/>
    <property type="project" value="UniProtKB-UniRule"/>
</dbReference>
<dbReference type="InterPro" id="IPR027256">
    <property type="entry name" value="P-typ_ATPase_IB"/>
</dbReference>
<keyword evidence="6 10" id="KW-1133">Transmembrane helix</keyword>
<evidence type="ECO:0000256" key="6">
    <source>
        <dbReference type="ARBA" id="ARBA00022989"/>
    </source>
</evidence>
<dbReference type="InterPro" id="IPR023298">
    <property type="entry name" value="ATPase_P-typ_TM_dom_sf"/>
</dbReference>
<comment type="catalytic activity">
    <reaction evidence="9">
        <text>Zn(2+)(in) + ATP + H2O = Zn(2+)(out) + ADP + phosphate + H(+)</text>
        <dbReference type="Rhea" id="RHEA:20621"/>
        <dbReference type="ChEBI" id="CHEBI:15377"/>
        <dbReference type="ChEBI" id="CHEBI:15378"/>
        <dbReference type="ChEBI" id="CHEBI:29105"/>
        <dbReference type="ChEBI" id="CHEBI:30616"/>
        <dbReference type="ChEBI" id="CHEBI:43474"/>
        <dbReference type="ChEBI" id="CHEBI:456216"/>
        <dbReference type="EC" id="7.2.2.12"/>
    </reaction>
</comment>
<evidence type="ECO:0000256" key="11">
    <source>
        <dbReference type="SAM" id="MobiDB-lite"/>
    </source>
</evidence>
<feature type="domain" description="P-type ATPase A" evidence="12">
    <location>
        <begin position="190"/>
        <end position="289"/>
    </location>
</feature>
<dbReference type="InterPro" id="IPR036412">
    <property type="entry name" value="HAD-like_sf"/>
</dbReference>
<keyword evidence="10" id="KW-0547">Nucleotide-binding</keyword>
<evidence type="ECO:0000256" key="1">
    <source>
        <dbReference type="ARBA" id="ARBA00004370"/>
    </source>
</evidence>
<dbReference type="InterPro" id="IPR044492">
    <property type="entry name" value="P_typ_ATPase_HD_dom"/>
</dbReference>
<sequence>MLNTDPNHKHTYDAQGRMTCCHLEDKIYAQADAAVLLGEKKEKQHDHGKDHDHEHDHDHDHDHDHSHGAGGSTFRLYLPALVSLALLLGGILLDNYVKPAFFSGWIRTAWYIVAYLPVGLPVIKEAFTAMARKEIFTEFTLMVMATLGAFAIGEYPEAVAVMLFYAIGELFQSAAVSRAKGNIKALLDVRPAAAEVERNGSFSTVAPEAVAVGERIRVKVGEKVPLDGLMLTDAGSFNTAALTGESKPQTIRKGAPVLAGMLNLDKVIELQVSRVFSDSSLARILEMVQNATARKAKTELLIRKFARVYTPVVFFLAVALVLIPYFLVPGYVFSEWLYRALIFLVISCPCALVISIPLGYFGGIGAASKNGILFKGSNYLELMTKVNTVVMDKTGTLTEGLFKVQEVIAPGSDPAVFIQTLAAVERQSTHPIAKAIAAYAGDTAQLTATGIEEIPGHGLKGAVNGATVLAGNTKLLDRYNISYPKAIGDIVESVVVVAIDGQYAGYVTIADEIKADSREAITSLHNNGVTATVMLSGDKDSITQKVAAQLGIDTAYGGLLPEHKVQRVEELKKDASRVVAFVGDGINDAPVLALSDIGIAMGAMGSDAAIETADVVIQTDQPSKIATAIKIGKATRRVVLQNIILAFAVKVAVLALGAGGLATMWEAVFADVGVALLAILNAVRIQKMRF</sequence>
<dbReference type="RefSeq" id="WP_106525138.1">
    <property type="nucleotide sequence ID" value="NZ_PYGD01000013.1"/>
</dbReference>
<evidence type="ECO:0000256" key="10">
    <source>
        <dbReference type="RuleBase" id="RU362081"/>
    </source>
</evidence>
<protein>
    <recommendedName>
        <fullName evidence="8">P-type Zn(2+) transporter</fullName>
        <ecNumber evidence="8">7.2.2.12</ecNumber>
    </recommendedName>
</protein>
<comment type="caution">
    <text evidence="13">The sequence shown here is derived from an EMBL/GenBank/DDBJ whole genome shotgun (WGS) entry which is preliminary data.</text>
</comment>
<dbReference type="PANTHER" id="PTHR48085">
    <property type="entry name" value="CADMIUM/ZINC-TRANSPORTING ATPASE HMA2-RELATED"/>
    <property type="match status" value="1"/>
</dbReference>
<dbReference type="PRINTS" id="PR00119">
    <property type="entry name" value="CATATPASE"/>
</dbReference>
<evidence type="ECO:0000256" key="4">
    <source>
        <dbReference type="ARBA" id="ARBA00022723"/>
    </source>
</evidence>
<dbReference type="InterPro" id="IPR023299">
    <property type="entry name" value="ATPase_P-typ_cyto_dom_N"/>
</dbReference>
<dbReference type="Pfam" id="PF00702">
    <property type="entry name" value="Hydrolase"/>
    <property type="match status" value="1"/>
</dbReference>
<dbReference type="SUPFAM" id="SSF81665">
    <property type="entry name" value="Calcium ATPase, transmembrane domain M"/>
    <property type="match status" value="1"/>
</dbReference>
<evidence type="ECO:0000256" key="3">
    <source>
        <dbReference type="ARBA" id="ARBA00022692"/>
    </source>
</evidence>
<evidence type="ECO:0000256" key="5">
    <source>
        <dbReference type="ARBA" id="ARBA00022967"/>
    </source>
</evidence>
<dbReference type="InterPro" id="IPR008250">
    <property type="entry name" value="ATPase_P-typ_transduc_dom_A_sf"/>
</dbReference>
<evidence type="ECO:0000313" key="14">
    <source>
        <dbReference type="Proteomes" id="UP000240572"/>
    </source>
</evidence>
<dbReference type="SFLD" id="SFLDF00027">
    <property type="entry name" value="p-type_atpase"/>
    <property type="match status" value="1"/>
</dbReference>
<dbReference type="InterPro" id="IPR051014">
    <property type="entry name" value="Cation_Transport_ATPase_IB"/>
</dbReference>
<comment type="similarity">
    <text evidence="2 10">Belongs to the cation transport ATPase (P-type) (TC 3.A.3) family. Type IB subfamily.</text>
</comment>
<feature type="transmembrane region" description="Helical" evidence="10">
    <location>
        <begin position="340"/>
        <end position="361"/>
    </location>
</feature>
<evidence type="ECO:0000256" key="8">
    <source>
        <dbReference type="ARBA" id="ARBA00039097"/>
    </source>
</evidence>
<dbReference type="PRINTS" id="PR00120">
    <property type="entry name" value="HATPASE"/>
</dbReference>
<dbReference type="GO" id="GO:0015086">
    <property type="term" value="F:cadmium ion transmembrane transporter activity"/>
    <property type="evidence" value="ECO:0007669"/>
    <property type="project" value="TreeGrafter"/>
</dbReference>
<dbReference type="InterPro" id="IPR018303">
    <property type="entry name" value="ATPase_P-typ_P_site"/>
</dbReference>
<dbReference type="PROSITE" id="PS00154">
    <property type="entry name" value="ATPASE_E1_E2"/>
    <property type="match status" value="1"/>
</dbReference>
<dbReference type="NCBIfam" id="TIGR01494">
    <property type="entry name" value="ATPase_P-type"/>
    <property type="match status" value="1"/>
</dbReference>
<keyword evidence="5" id="KW-1278">Translocase</keyword>
<evidence type="ECO:0000256" key="9">
    <source>
        <dbReference type="ARBA" id="ARBA00047308"/>
    </source>
</evidence>
<comment type="subcellular location">
    <subcellularLocation>
        <location evidence="10">Cell membrane</location>
    </subcellularLocation>
    <subcellularLocation>
        <location evidence="1">Membrane</location>
    </subcellularLocation>
</comment>
<dbReference type="PANTHER" id="PTHR48085:SF5">
    <property type="entry name" value="CADMIUM_ZINC-TRANSPORTING ATPASE HMA4-RELATED"/>
    <property type="match status" value="1"/>
</dbReference>
<feature type="transmembrane region" description="Helical" evidence="10">
    <location>
        <begin position="308"/>
        <end position="328"/>
    </location>
</feature>
<dbReference type="Gene3D" id="3.40.1110.10">
    <property type="entry name" value="Calcium-transporting ATPase, cytoplasmic domain N"/>
    <property type="match status" value="1"/>
</dbReference>
<dbReference type="OrthoDB" id="614385at2"/>
<evidence type="ECO:0000256" key="7">
    <source>
        <dbReference type="ARBA" id="ARBA00023136"/>
    </source>
</evidence>
<keyword evidence="7 10" id="KW-0472">Membrane</keyword>
<feature type="transmembrane region" description="Helical" evidence="10">
    <location>
        <begin position="76"/>
        <end position="93"/>
    </location>
</feature>